<organism evidence="1 2">
    <name type="scientific">Roseofilum reptotaenium AO1-A</name>
    <dbReference type="NCBI Taxonomy" id="1925591"/>
    <lineage>
        <taxon>Bacteria</taxon>
        <taxon>Bacillati</taxon>
        <taxon>Cyanobacteriota</taxon>
        <taxon>Cyanophyceae</taxon>
        <taxon>Desertifilales</taxon>
        <taxon>Desertifilaceae</taxon>
        <taxon>Roseofilum</taxon>
    </lineage>
</organism>
<protein>
    <submittedName>
        <fullName evidence="1">Uncharacterized protein</fullName>
    </submittedName>
</protein>
<dbReference type="Proteomes" id="UP000183940">
    <property type="component" value="Unassembled WGS sequence"/>
</dbReference>
<comment type="caution">
    <text evidence="1">The sequence shown here is derived from an EMBL/GenBank/DDBJ whole genome shotgun (WGS) entry which is preliminary data.</text>
</comment>
<evidence type="ECO:0000313" key="2">
    <source>
        <dbReference type="Proteomes" id="UP000183940"/>
    </source>
</evidence>
<dbReference type="EMBL" id="MLAW01000002">
    <property type="protein sequence ID" value="OJJ27379.1"/>
    <property type="molecule type" value="Genomic_DNA"/>
</dbReference>
<name>A0A1L9QXL5_9CYAN</name>
<sequence length="80" mass="9505">MSTTRTIVEYKHYRIVIYPIGRKFSFHMYSSCSNKFCLQAKNSEARDSVKSAKNVAISLIKQFEERGIWDDKENRYFREG</sequence>
<keyword evidence="2" id="KW-1185">Reference proteome</keyword>
<dbReference type="AlphaFoldDB" id="A0A1L9QXL5"/>
<accession>A0A1L9QXL5</accession>
<reference evidence="1" key="1">
    <citation type="submission" date="2016-10" db="EMBL/GenBank/DDBJ databases">
        <title>CRISPR-Cas defence system in Roseofilum reptotaenium: evidence of a bacteriophage-cyanobacterium arms race in the coral black band disease.</title>
        <authorList>
            <person name="Buerger P."/>
            <person name="Wood-Charlson E.M."/>
            <person name="Weynberg K.D."/>
            <person name="Willis B."/>
            <person name="Van Oppen M.J."/>
        </authorList>
    </citation>
    <scope>NUCLEOTIDE SEQUENCE [LARGE SCALE GENOMIC DNA]</scope>
    <source>
        <strain evidence="1">AO1-A</strain>
    </source>
</reference>
<evidence type="ECO:0000313" key="1">
    <source>
        <dbReference type="EMBL" id="OJJ27379.1"/>
    </source>
</evidence>
<proteinExistence type="predicted"/>
<gene>
    <name evidence="1" type="ORF">BI308_02565</name>
</gene>